<evidence type="ECO:0000256" key="2">
    <source>
        <dbReference type="ARBA" id="ARBA00008854"/>
    </source>
</evidence>
<dbReference type="EMBL" id="BARV01023802">
    <property type="protein sequence ID" value="GAI40928.1"/>
    <property type="molecule type" value="Genomic_DNA"/>
</dbReference>
<dbReference type="AlphaFoldDB" id="X1NBB4"/>
<evidence type="ECO:0000256" key="3">
    <source>
        <dbReference type="ARBA" id="ARBA00022692"/>
    </source>
</evidence>
<dbReference type="InterPro" id="IPR023353">
    <property type="entry name" value="LemA-like_dom_sf"/>
</dbReference>
<name>X1NBB4_9ZZZZ</name>
<evidence type="ECO:0000256" key="4">
    <source>
        <dbReference type="ARBA" id="ARBA00022989"/>
    </source>
</evidence>
<comment type="subcellular location">
    <subcellularLocation>
        <location evidence="1">Membrane</location>
        <topology evidence="1">Single-pass membrane protein</topology>
    </subcellularLocation>
</comment>
<sequence>MALVWVWGGIAALIVVFAIYYYNKFVVFGNRIDNALAQIDVQLRKRADLIPNLMNTVKGYVKHEKEIFKQLTDARKALLSAKDIGGRMKAGNEIQKALKSIFAIAESTPQL</sequence>
<evidence type="ECO:0000256" key="1">
    <source>
        <dbReference type="ARBA" id="ARBA00004167"/>
    </source>
</evidence>
<evidence type="ECO:0000313" key="7">
    <source>
        <dbReference type="EMBL" id="GAI40928.1"/>
    </source>
</evidence>
<feature type="non-terminal residue" evidence="7">
    <location>
        <position position="111"/>
    </location>
</feature>
<evidence type="ECO:0000256" key="6">
    <source>
        <dbReference type="SAM" id="Phobius"/>
    </source>
</evidence>
<keyword evidence="5 6" id="KW-0472">Membrane</keyword>
<protein>
    <recommendedName>
        <fullName evidence="8">LemA family protein</fullName>
    </recommendedName>
</protein>
<dbReference type="Pfam" id="PF04011">
    <property type="entry name" value="LemA"/>
    <property type="match status" value="1"/>
</dbReference>
<gene>
    <name evidence="7" type="ORF">S06H3_38976</name>
</gene>
<dbReference type="PANTHER" id="PTHR34478">
    <property type="entry name" value="PROTEIN LEMA"/>
    <property type="match status" value="1"/>
</dbReference>
<reference evidence="7" key="1">
    <citation type="journal article" date="2014" name="Front. Microbiol.">
        <title>High frequency of phylogenetically diverse reductive dehalogenase-homologous genes in deep subseafloor sedimentary metagenomes.</title>
        <authorList>
            <person name="Kawai M."/>
            <person name="Futagami T."/>
            <person name="Toyoda A."/>
            <person name="Takaki Y."/>
            <person name="Nishi S."/>
            <person name="Hori S."/>
            <person name="Arai W."/>
            <person name="Tsubouchi T."/>
            <person name="Morono Y."/>
            <person name="Uchiyama I."/>
            <person name="Ito T."/>
            <person name="Fujiyama A."/>
            <person name="Inagaki F."/>
            <person name="Takami H."/>
        </authorList>
    </citation>
    <scope>NUCLEOTIDE SEQUENCE</scope>
    <source>
        <strain evidence="7">Expedition CK06-06</strain>
    </source>
</reference>
<accession>X1NBB4</accession>
<comment type="similarity">
    <text evidence="2">Belongs to the LemA family.</text>
</comment>
<dbReference type="GO" id="GO:0016020">
    <property type="term" value="C:membrane"/>
    <property type="evidence" value="ECO:0007669"/>
    <property type="project" value="UniProtKB-SubCell"/>
</dbReference>
<evidence type="ECO:0008006" key="8">
    <source>
        <dbReference type="Google" id="ProtNLM"/>
    </source>
</evidence>
<dbReference type="Gene3D" id="1.20.1440.20">
    <property type="entry name" value="LemA-like domain"/>
    <property type="match status" value="1"/>
</dbReference>
<keyword evidence="4 6" id="KW-1133">Transmembrane helix</keyword>
<dbReference type="InterPro" id="IPR007156">
    <property type="entry name" value="MamQ_LemA"/>
</dbReference>
<proteinExistence type="inferred from homology"/>
<organism evidence="7">
    <name type="scientific">marine sediment metagenome</name>
    <dbReference type="NCBI Taxonomy" id="412755"/>
    <lineage>
        <taxon>unclassified sequences</taxon>
        <taxon>metagenomes</taxon>
        <taxon>ecological metagenomes</taxon>
    </lineage>
</organism>
<comment type="caution">
    <text evidence="7">The sequence shown here is derived from an EMBL/GenBank/DDBJ whole genome shotgun (WGS) entry which is preliminary data.</text>
</comment>
<evidence type="ECO:0000256" key="5">
    <source>
        <dbReference type="ARBA" id="ARBA00023136"/>
    </source>
</evidence>
<dbReference type="SUPFAM" id="SSF140478">
    <property type="entry name" value="LemA-like"/>
    <property type="match status" value="1"/>
</dbReference>
<feature type="transmembrane region" description="Helical" evidence="6">
    <location>
        <begin position="6"/>
        <end position="22"/>
    </location>
</feature>
<keyword evidence="3 6" id="KW-0812">Transmembrane</keyword>
<dbReference type="PANTHER" id="PTHR34478:SF2">
    <property type="entry name" value="MEMBRANE PROTEIN"/>
    <property type="match status" value="1"/>
</dbReference>